<gene>
    <name evidence="1" type="ORF">ANE_LOCUS13469</name>
</gene>
<accession>A0A565BNY3</accession>
<protein>
    <submittedName>
        <fullName evidence="1">Uncharacterized protein</fullName>
    </submittedName>
</protein>
<dbReference type="AlphaFoldDB" id="A0A565BNY3"/>
<comment type="caution">
    <text evidence="1">The sequence shown here is derived from an EMBL/GenBank/DDBJ whole genome shotgun (WGS) entry which is preliminary data.</text>
</comment>
<proteinExistence type="predicted"/>
<evidence type="ECO:0000313" key="2">
    <source>
        <dbReference type="Proteomes" id="UP000489600"/>
    </source>
</evidence>
<name>A0A565BNY3_9BRAS</name>
<evidence type="ECO:0000313" key="1">
    <source>
        <dbReference type="EMBL" id="VVB03025.1"/>
    </source>
</evidence>
<dbReference type="EMBL" id="CABITT030000004">
    <property type="protein sequence ID" value="VVB03025.1"/>
    <property type="molecule type" value="Genomic_DNA"/>
</dbReference>
<organism evidence="1 2">
    <name type="scientific">Arabis nemorensis</name>
    <dbReference type="NCBI Taxonomy" id="586526"/>
    <lineage>
        <taxon>Eukaryota</taxon>
        <taxon>Viridiplantae</taxon>
        <taxon>Streptophyta</taxon>
        <taxon>Embryophyta</taxon>
        <taxon>Tracheophyta</taxon>
        <taxon>Spermatophyta</taxon>
        <taxon>Magnoliopsida</taxon>
        <taxon>eudicotyledons</taxon>
        <taxon>Gunneridae</taxon>
        <taxon>Pentapetalae</taxon>
        <taxon>rosids</taxon>
        <taxon>malvids</taxon>
        <taxon>Brassicales</taxon>
        <taxon>Brassicaceae</taxon>
        <taxon>Arabideae</taxon>
        <taxon>Arabis</taxon>
    </lineage>
</organism>
<dbReference type="Proteomes" id="UP000489600">
    <property type="component" value="Unassembled WGS sequence"/>
</dbReference>
<keyword evidence="2" id="KW-1185">Reference proteome</keyword>
<reference evidence="1" key="1">
    <citation type="submission" date="2019-07" db="EMBL/GenBank/DDBJ databases">
        <authorList>
            <person name="Dittberner H."/>
        </authorList>
    </citation>
    <scope>NUCLEOTIDE SEQUENCE [LARGE SCALE GENOMIC DNA]</scope>
</reference>
<sequence length="68" mass="7850">MNENERDTLSQSYSGRDLTMKFWRLIGFITTRRPAVLGHAWNISSIAAHYALLETVPDVVHVCYNNRL</sequence>